<name>A0A225AK70_TALAT</name>
<dbReference type="OrthoDB" id="42889at2759"/>
<evidence type="ECO:0000313" key="2">
    <source>
        <dbReference type="Proteomes" id="UP000214365"/>
    </source>
</evidence>
<dbReference type="AlphaFoldDB" id="A0A225AK70"/>
<dbReference type="STRING" id="1441469.A0A225AK70"/>
<proteinExistence type="predicted"/>
<keyword evidence="2" id="KW-1185">Reference proteome</keyword>
<dbReference type="InterPro" id="IPR050600">
    <property type="entry name" value="SETD3_SETD6_MTase"/>
</dbReference>
<dbReference type="EMBL" id="LFMY01000006">
    <property type="protein sequence ID" value="OKL59783.1"/>
    <property type="molecule type" value="Genomic_DNA"/>
</dbReference>
<evidence type="ECO:0000313" key="1">
    <source>
        <dbReference type="EMBL" id="OKL59783.1"/>
    </source>
</evidence>
<gene>
    <name evidence="1" type="ORF">UA08_04739</name>
</gene>
<sequence>MPSLYNSIRKLLSLKSKKIDGIMQAHRTAQDSLHAHVTLENWVTQHGGRLHNDVQFSHDENLGVHLQAKPGAVSGKVSPGTCVMKIPIELTMSFFNAIDYKPEGSNSSFSSHGVVLPKHLIERIGPEETTAFFLMGQYLRGKEGFWYPYIQSLPGPEDLTTPLYFEDGDLAWLNMTSLAVSREGRLQIWKANYERGYSILKESQFEEAHLYSWDLYLWASTIISSRAFTAKVLASVIPELETLDDKVSVLLPLIDATNHRPLSKVEWQAGTDSIGLAVMADVHAGDEVGNNYGPRNNEQLMMNYGFCIPNNPCEYRVVSLRAPPGSPLAQIKAQFEQHFPRPSKKNSKSDQEDKYYVFSLPYPLIGTSQPLEFSVFSPDLLHALSVISANDRELETVTIDEEGFRVPWEQYGNSRNLVAALNQIVIELLSYIQRLEISGRQLGEPQNLKQVYAKQFRESHISLSRTAIFIANWTITRSQGASKGDREELLNELLSRIPQHIFNSETTEQVKKRILTRKSLLSDNQCGELFRFEELFHLLSTSMQGPSRQCLEEVVTRAQRAILIDNGDEVGSGDAENGPHALFAYAAVICLFVAVKQHNPSQLTSRLRSWCDFLLAKYPAPPNDVAWTLPDENDEAVLSAYDSLINDHLPDEVLSAVTGFVGTQTPAQGKRDASEWWLSPNWLRWAWLVLEQELVMNAIDDPLEYMINGANGGMKTKNFLYVPQV</sequence>
<dbReference type="GO" id="GO:0016279">
    <property type="term" value="F:protein-lysine N-methyltransferase activity"/>
    <property type="evidence" value="ECO:0007669"/>
    <property type="project" value="TreeGrafter"/>
</dbReference>
<organism evidence="1 2">
    <name type="scientific">Talaromyces atroroseus</name>
    <dbReference type="NCBI Taxonomy" id="1441469"/>
    <lineage>
        <taxon>Eukaryota</taxon>
        <taxon>Fungi</taxon>
        <taxon>Dikarya</taxon>
        <taxon>Ascomycota</taxon>
        <taxon>Pezizomycotina</taxon>
        <taxon>Eurotiomycetes</taxon>
        <taxon>Eurotiomycetidae</taxon>
        <taxon>Eurotiales</taxon>
        <taxon>Trichocomaceae</taxon>
        <taxon>Talaromyces</taxon>
        <taxon>Talaromyces sect. Trachyspermi</taxon>
    </lineage>
</organism>
<dbReference type="InterPro" id="IPR046341">
    <property type="entry name" value="SET_dom_sf"/>
</dbReference>
<comment type="caution">
    <text evidence="1">The sequence shown here is derived from an EMBL/GenBank/DDBJ whole genome shotgun (WGS) entry which is preliminary data.</text>
</comment>
<dbReference type="Gene3D" id="3.90.1410.10">
    <property type="entry name" value="set domain protein methyltransferase, domain 1"/>
    <property type="match status" value="1"/>
</dbReference>
<dbReference type="GeneID" id="31004494"/>
<evidence type="ECO:0008006" key="3">
    <source>
        <dbReference type="Google" id="ProtNLM"/>
    </source>
</evidence>
<protein>
    <recommendedName>
        <fullName evidence="3">SET domain-containing protein</fullName>
    </recommendedName>
</protein>
<accession>A0A225AK70</accession>
<dbReference type="PANTHER" id="PTHR13271:SF135">
    <property type="entry name" value="SET DOMAIN PROTEIN (AFU_ORTHOLOGUE AFUA_4G11040)"/>
    <property type="match status" value="1"/>
</dbReference>
<dbReference type="SUPFAM" id="SSF82199">
    <property type="entry name" value="SET domain"/>
    <property type="match status" value="1"/>
</dbReference>
<dbReference type="PANTHER" id="PTHR13271">
    <property type="entry name" value="UNCHARACTERIZED PUTATIVE METHYLTRANSFERASE"/>
    <property type="match status" value="1"/>
</dbReference>
<dbReference type="RefSeq" id="XP_020119904.1">
    <property type="nucleotide sequence ID" value="XM_020267042.1"/>
</dbReference>
<reference evidence="1 2" key="1">
    <citation type="submission" date="2015-06" db="EMBL/GenBank/DDBJ databases">
        <title>Talaromyces atroroseus IBT 11181 draft genome.</title>
        <authorList>
            <person name="Rasmussen K.B."/>
            <person name="Rasmussen S."/>
            <person name="Petersen B."/>
            <person name="Sicheritz-Ponten T."/>
            <person name="Mortensen U.H."/>
            <person name="Thrane U."/>
        </authorList>
    </citation>
    <scope>NUCLEOTIDE SEQUENCE [LARGE SCALE GENOMIC DNA]</scope>
    <source>
        <strain evidence="1 2">IBT 11181</strain>
    </source>
</reference>
<dbReference type="Proteomes" id="UP000214365">
    <property type="component" value="Unassembled WGS sequence"/>
</dbReference>